<proteinExistence type="predicted"/>
<gene>
    <name evidence="9" type="ORF">CPY51_02675</name>
</gene>
<evidence type="ECO:0000313" key="10">
    <source>
        <dbReference type="Proteomes" id="UP000248925"/>
    </source>
</evidence>
<organism evidence="9 10">
    <name type="scientific">Rhizobium tubonense</name>
    <dbReference type="NCBI Taxonomy" id="484088"/>
    <lineage>
        <taxon>Bacteria</taxon>
        <taxon>Pseudomonadati</taxon>
        <taxon>Pseudomonadota</taxon>
        <taxon>Alphaproteobacteria</taxon>
        <taxon>Hyphomicrobiales</taxon>
        <taxon>Rhizobiaceae</taxon>
        <taxon>Rhizobium/Agrobacterium group</taxon>
        <taxon>Rhizobium</taxon>
    </lineage>
</organism>
<evidence type="ECO:0000256" key="6">
    <source>
        <dbReference type="PIRSR" id="PIRSR000027-1"/>
    </source>
</evidence>
<keyword evidence="10" id="KW-1185">Reference proteome</keyword>
<dbReference type="GO" id="GO:0042597">
    <property type="term" value="C:periplasmic space"/>
    <property type="evidence" value="ECO:0007669"/>
    <property type="project" value="InterPro"/>
</dbReference>
<dbReference type="OrthoDB" id="9811729at2"/>
<dbReference type="Proteomes" id="UP000248925">
    <property type="component" value="Unassembled WGS sequence"/>
</dbReference>
<evidence type="ECO:0000256" key="3">
    <source>
        <dbReference type="ARBA" id="ARBA00022723"/>
    </source>
</evidence>
<evidence type="ECO:0000256" key="7">
    <source>
        <dbReference type="PIRSR" id="PIRSR000027-2"/>
    </source>
</evidence>
<keyword evidence="3 6" id="KW-0479">Metal-binding</keyword>
<keyword evidence="5 6" id="KW-0408">Iron</keyword>
<dbReference type="InterPro" id="IPR015984">
    <property type="entry name" value="Cyt_c_prime_subgr"/>
</dbReference>
<dbReference type="EMBL" id="PCDP01000001">
    <property type="protein sequence ID" value="PZM17149.1"/>
    <property type="molecule type" value="Genomic_DNA"/>
</dbReference>
<dbReference type="InterPro" id="IPR002321">
    <property type="entry name" value="Cyt_c_II"/>
</dbReference>
<sequence length="147" mass="15008">MNWKAIATAVVFAGVAFGSVVAADGTHDSRVALMKKVGGAAGALGAIAKGDKPYDADAVKAALTTIAETAKVFPDQFGPSSDKADKEVNPKLWDNMDDFKAKAAKLSSDAELALAQLPADSAGVGATLKTLGADCGACHQAYRILKN</sequence>
<name>A0A2W4CYD2_9HYPH</name>
<evidence type="ECO:0000256" key="4">
    <source>
        <dbReference type="ARBA" id="ARBA00022982"/>
    </source>
</evidence>
<accession>A0A2W4CYD2</accession>
<dbReference type="SUPFAM" id="SSF47175">
    <property type="entry name" value="Cytochromes"/>
    <property type="match status" value="1"/>
</dbReference>
<dbReference type="PROSITE" id="PS51009">
    <property type="entry name" value="CYTCII"/>
    <property type="match status" value="1"/>
</dbReference>
<keyword evidence="1" id="KW-0813">Transport</keyword>
<dbReference type="GO" id="GO:0005506">
    <property type="term" value="F:iron ion binding"/>
    <property type="evidence" value="ECO:0007669"/>
    <property type="project" value="InterPro"/>
</dbReference>
<feature type="signal peptide" evidence="8">
    <location>
        <begin position="1"/>
        <end position="22"/>
    </location>
</feature>
<dbReference type="Pfam" id="PF01322">
    <property type="entry name" value="Cytochrom_C_2"/>
    <property type="match status" value="1"/>
</dbReference>
<dbReference type="InterPro" id="IPR010980">
    <property type="entry name" value="Cyt_c/b562"/>
</dbReference>
<feature type="chain" id="PRO_5015909964" evidence="8">
    <location>
        <begin position="23"/>
        <end position="147"/>
    </location>
</feature>
<evidence type="ECO:0000256" key="8">
    <source>
        <dbReference type="SAM" id="SignalP"/>
    </source>
</evidence>
<keyword evidence="2 7" id="KW-0349">Heme</keyword>
<dbReference type="InterPro" id="IPR012127">
    <property type="entry name" value="Cyt_c_prime"/>
</dbReference>
<feature type="binding site" description="covalent" evidence="7">
    <location>
        <position position="138"/>
    </location>
    <ligand>
        <name>heme c</name>
        <dbReference type="ChEBI" id="CHEBI:61717"/>
    </ligand>
</feature>
<evidence type="ECO:0000256" key="2">
    <source>
        <dbReference type="ARBA" id="ARBA00022617"/>
    </source>
</evidence>
<keyword evidence="8" id="KW-0732">Signal</keyword>
<comment type="caution">
    <text evidence="9">The sequence shown here is derived from an EMBL/GenBank/DDBJ whole genome shotgun (WGS) entry which is preliminary data.</text>
</comment>
<dbReference type="GO" id="GO:0020037">
    <property type="term" value="F:heme binding"/>
    <property type="evidence" value="ECO:0007669"/>
    <property type="project" value="InterPro"/>
</dbReference>
<dbReference type="GO" id="GO:0022900">
    <property type="term" value="P:electron transport chain"/>
    <property type="evidence" value="ECO:0007669"/>
    <property type="project" value="InterPro"/>
</dbReference>
<reference evidence="9 10" key="1">
    <citation type="journal article" date="2018" name="Sci. Rep.">
        <title>Rhizobium tumorigenes sp. nov., a novel plant tumorigenic bacterium isolated from cane gall tumors on thornless blackberry.</title>
        <authorList>
            <person name="Kuzmanovi N."/>
            <person name="Smalla K."/>
            <person name="Gronow S."/>
            <person name="PuBawska J."/>
        </authorList>
    </citation>
    <scope>NUCLEOTIDE SEQUENCE [LARGE SCALE GENOMIC DNA]</scope>
    <source>
        <strain evidence="9 10">CCBAU 85046</strain>
    </source>
</reference>
<dbReference type="Gene3D" id="1.20.120.10">
    <property type="entry name" value="Cytochrome c/b562"/>
    <property type="match status" value="1"/>
</dbReference>
<evidence type="ECO:0000256" key="5">
    <source>
        <dbReference type="ARBA" id="ARBA00023004"/>
    </source>
</evidence>
<feature type="binding site" description="axial binding residue" evidence="6">
    <location>
        <position position="139"/>
    </location>
    <ligand>
        <name>heme c</name>
        <dbReference type="ChEBI" id="CHEBI:61717"/>
    </ligand>
    <ligandPart>
        <name>Fe</name>
        <dbReference type="ChEBI" id="CHEBI:18248"/>
    </ligandPart>
</feature>
<dbReference type="PRINTS" id="PR00608">
    <property type="entry name" value="CYTCHROMECII"/>
</dbReference>
<evidence type="ECO:0000256" key="1">
    <source>
        <dbReference type="ARBA" id="ARBA00022448"/>
    </source>
</evidence>
<keyword evidence="4" id="KW-0249">Electron transport</keyword>
<protein>
    <submittedName>
        <fullName evidence="9">Cytochrome C556</fullName>
    </submittedName>
</protein>
<feature type="binding site" description="covalent" evidence="7">
    <location>
        <position position="135"/>
    </location>
    <ligand>
        <name>heme c</name>
        <dbReference type="ChEBI" id="CHEBI:61717"/>
    </ligand>
</feature>
<dbReference type="RefSeq" id="WP_111158477.1">
    <property type="nucleotide sequence ID" value="NZ_PCDP01000001.1"/>
</dbReference>
<comment type="PTM">
    <text evidence="7">Binds 1 heme group per subunit.</text>
</comment>
<dbReference type="AlphaFoldDB" id="A0A2W4CYD2"/>
<evidence type="ECO:0000313" key="9">
    <source>
        <dbReference type="EMBL" id="PZM17149.1"/>
    </source>
</evidence>
<dbReference type="GO" id="GO:0009055">
    <property type="term" value="F:electron transfer activity"/>
    <property type="evidence" value="ECO:0007669"/>
    <property type="project" value="InterPro"/>
</dbReference>
<dbReference type="PIRSF" id="PIRSF000027">
    <property type="entry name" value="Cytc_c_prime"/>
    <property type="match status" value="1"/>
</dbReference>